<evidence type="ECO:0000256" key="3">
    <source>
        <dbReference type="ARBA" id="ARBA00022617"/>
    </source>
</evidence>
<evidence type="ECO:0000259" key="9">
    <source>
        <dbReference type="PROSITE" id="PS51405"/>
    </source>
</evidence>
<comment type="caution">
    <text evidence="10">The sequence shown here is derived from an EMBL/GenBank/DDBJ whole genome shotgun (WGS) entry which is preliminary data.</text>
</comment>
<feature type="signal peptide" evidence="8">
    <location>
        <begin position="1"/>
        <end position="16"/>
    </location>
</feature>
<reference evidence="10 11" key="1">
    <citation type="journal article" date="2018" name="New Phytol.">
        <title>Phylogenomics of Endogonaceae and evolution of mycorrhizas within Mucoromycota.</title>
        <authorList>
            <person name="Chang Y."/>
            <person name="Desiro A."/>
            <person name="Na H."/>
            <person name="Sandor L."/>
            <person name="Lipzen A."/>
            <person name="Clum A."/>
            <person name="Barry K."/>
            <person name="Grigoriev I.V."/>
            <person name="Martin F.M."/>
            <person name="Stajich J.E."/>
            <person name="Smith M.E."/>
            <person name="Bonito G."/>
            <person name="Spatafora J.W."/>
        </authorList>
    </citation>
    <scope>NUCLEOTIDE SEQUENCE [LARGE SCALE GENOMIC DNA]</scope>
    <source>
        <strain evidence="10 11">AD002</strain>
    </source>
</reference>
<evidence type="ECO:0000256" key="8">
    <source>
        <dbReference type="SAM" id="SignalP"/>
    </source>
</evidence>
<feature type="domain" description="Heme haloperoxidase family profile" evidence="9">
    <location>
        <begin position="22"/>
        <end position="243"/>
    </location>
</feature>
<keyword evidence="3" id="KW-0349">Heme</keyword>
<dbReference type="SUPFAM" id="SSF47571">
    <property type="entry name" value="Cloroperoxidase"/>
    <property type="match status" value="1"/>
</dbReference>
<organism evidence="10 11">
    <name type="scientific">Jimgerdemannia flammicorona</name>
    <dbReference type="NCBI Taxonomy" id="994334"/>
    <lineage>
        <taxon>Eukaryota</taxon>
        <taxon>Fungi</taxon>
        <taxon>Fungi incertae sedis</taxon>
        <taxon>Mucoromycota</taxon>
        <taxon>Mucoromycotina</taxon>
        <taxon>Endogonomycetes</taxon>
        <taxon>Endogonales</taxon>
        <taxon>Endogonaceae</taxon>
        <taxon>Jimgerdemannia</taxon>
    </lineage>
</organism>
<dbReference type="PROSITE" id="PS51405">
    <property type="entry name" value="HEME_HALOPEROXIDASE"/>
    <property type="match status" value="1"/>
</dbReference>
<dbReference type="AlphaFoldDB" id="A0A433QDQ8"/>
<dbReference type="EMBL" id="RBNJ01007505">
    <property type="protein sequence ID" value="RUS27920.1"/>
    <property type="molecule type" value="Genomic_DNA"/>
</dbReference>
<dbReference type="PANTHER" id="PTHR33577:SF16">
    <property type="entry name" value="HEME HALOPEROXIDASE FAMILY PROFILE DOMAIN-CONTAINING PROTEIN"/>
    <property type="match status" value="1"/>
</dbReference>
<evidence type="ECO:0000313" key="11">
    <source>
        <dbReference type="Proteomes" id="UP000274822"/>
    </source>
</evidence>
<evidence type="ECO:0000256" key="4">
    <source>
        <dbReference type="ARBA" id="ARBA00022723"/>
    </source>
</evidence>
<dbReference type="Gene3D" id="1.10.489.10">
    <property type="entry name" value="Chloroperoxidase-like"/>
    <property type="match status" value="1"/>
</dbReference>
<gene>
    <name evidence="10" type="ORF">BC938DRAFT_482568</name>
</gene>
<dbReference type="InterPro" id="IPR036851">
    <property type="entry name" value="Chloroperoxidase-like_sf"/>
</dbReference>
<proteinExistence type="inferred from homology"/>
<evidence type="ECO:0000256" key="1">
    <source>
        <dbReference type="ARBA" id="ARBA00001970"/>
    </source>
</evidence>
<feature type="chain" id="PRO_5018966516" evidence="8">
    <location>
        <begin position="17"/>
        <end position="303"/>
    </location>
</feature>
<keyword evidence="6" id="KW-0408">Iron</keyword>
<dbReference type="InterPro" id="IPR000028">
    <property type="entry name" value="Chloroperoxidase"/>
</dbReference>
<accession>A0A433QDQ8</accession>
<keyword evidence="5" id="KW-0560">Oxidoreductase</keyword>
<evidence type="ECO:0000256" key="6">
    <source>
        <dbReference type="ARBA" id="ARBA00023004"/>
    </source>
</evidence>
<keyword evidence="2 10" id="KW-0575">Peroxidase</keyword>
<evidence type="ECO:0000256" key="7">
    <source>
        <dbReference type="ARBA" id="ARBA00025795"/>
    </source>
</evidence>
<dbReference type="Pfam" id="PF01328">
    <property type="entry name" value="Peroxidase_2"/>
    <property type="match status" value="1"/>
</dbReference>
<dbReference type="GO" id="GO:0046872">
    <property type="term" value="F:metal ion binding"/>
    <property type="evidence" value="ECO:0007669"/>
    <property type="project" value="UniProtKB-KW"/>
</dbReference>
<sequence>MMKVIVFAVTFTVATATFKPHHHHHFIPPGPGDSRSPCPALNALANHGYLPRNGLDWNATEVVQTLKDVYNVDPSLGSGLALAAVFLTGNTSTQSFSLGEYSGKEAVSRGIGLSHHNRIEHDASLSRADAFTGDNHSFNATMYCNLKRIAAKLNGGAFNTDVLSLHRFNQYQASKVNPDFTFGPTQWFLGYGEAALSLNVFGKNNTATAAAFDSFFAKERIPDDFIKNSIALTPKILFLSALEVYNKNPVPIQGIDTLPQKLDGSECFILKLIQGTFPDAAQDLINYIANNTGRDLPANCTVV</sequence>
<name>A0A433QDQ8_9FUNG</name>
<keyword evidence="4" id="KW-0479">Metal-binding</keyword>
<protein>
    <submittedName>
        <fullName evidence="10">Chloroperoxidase</fullName>
    </submittedName>
</protein>
<evidence type="ECO:0000256" key="2">
    <source>
        <dbReference type="ARBA" id="ARBA00022559"/>
    </source>
</evidence>
<comment type="cofactor">
    <cofactor evidence="1">
        <name>heme b</name>
        <dbReference type="ChEBI" id="CHEBI:60344"/>
    </cofactor>
</comment>
<evidence type="ECO:0000256" key="5">
    <source>
        <dbReference type="ARBA" id="ARBA00023002"/>
    </source>
</evidence>
<keyword evidence="8" id="KW-0732">Signal</keyword>
<comment type="similarity">
    <text evidence="7">Belongs to the chloroperoxidase family.</text>
</comment>
<evidence type="ECO:0000313" key="10">
    <source>
        <dbReference type="EMBL" id="RUS27920.1"/>
    </source>
</evidence>
<dbReference type="GO" id="GO:0004601">
    <property type="term" value="F:peroxidase activity"/>
    <property type="evidence" value="ECO:0007669"/>
    <property type="project" value="UniProtKB-KW"/>
</dbReference>
<keyword evidence="11" id="KW-1185">Reference proteome</keyword>
<dbReference type="Proteomes" id="UP000274822">
    <property type="component" value="Unassembled WGS sequence"/>
</dbReference>
<dbReference type="PANTHER" id="PTHR33577">
    <property type="entry name" value="STERIGMATOCYSTIN BIOSYNTHESIS PEROXIDASE STCC-RELATED"/>
    <property type="match status" value="1"/>
</dbReference>